<dbReference type="InterPro" id="IPR008984">
    <property type="entry name" value="SMAD_FHA_dom_sf"/>
</dbReference>
<accession>A0ABW1VCK5</accession>
<feature type="domain" description="FHA" evidence="2">
    <location>
        <begin position="312"/>
        <end position="368"/>
    </location>
</feature>
<dbReference type="Gene3D" id="2.60.200.20">
    <property type="match status" value="1"/>
</dbReference>
<evidence type="ECO:0000256" key="1">
    <source>
        <dbReference type="ARBA" id="ARBA00022553"/>
    </source>
</evidence>
<gene>
    <name evidence="3" type="ORF">ACFQB0_03540</name>
</gene>
<name>A0ABW1VCK5_9MICO</name>
<keyword evidence="1" id="KW-0597">Phosphoprotein</keyword>
<evidence type="ECO:0000313" key="3">
    <source>
        <dbReference type="EMBL" id="MFC6355182.1"/>
    </source>
</evidence>
<proteinExistence type="predicted"/>
<dbReference type="InterPro" id="IPR000253">
    <property type="entry name" value="FHA_dom"/>
</dbReference>
<protein>
    <submittedName>
        <fullName evidence="3">FHA domain-containing protein</fullName>
    </submittedName>
</protein>
<evidence type="ECO:0000313" key="4">
    <source>
        <dbReference type="Proteomes" id="UP001596306"/>
    </source>
</evidence>
<dbReference type="Proteomes" id="UP001596306">
    <property type="component" value="Unassembled WGS sequence"/>
</dbReference>
<evidence type="ECO:0000259" key="2">
    <source>
        <dbReference type="PROSITE" id="PS50006"/>
    </source>
</evidence>
<keyword evidence="4" id="KW-1185">Reference proteome</keyword>
<organism evidence="3 4">
    <name type="scientific">Luethyella okanaganae</name>
    <dbReference type="NCBI Taxonomy" id="69372"/>
    <lineage>
        <taxon>Bacteria</taxon>
        <taxon>Bacillati</taxon>
        <taxon>Actinomycetota</taxon>
        <taxon>Actinomycetes</taxon>
        <taxon>Micrococcales</taxon>
        <taxon>Microbacteriaceae</taxon>
        <taxon>Luethyella</taxon>
    </lineage>
</organism>
<comment type="caution">
    <text evidence="3">The sequence shown here is derived from an EMBL/GenBank/DDBJ whole genome shotgun (WGS) entry which is preliminary data.</text>
</comment>
<sequence length="405" mass="41297">MLRYRSGVPGGWLAVAGPGRILVVRATNDDAAVTGVLAAADGEERGVLDLLTIGGLSATPSFALLSTTSGPGGALNVRVFVRGELVVRLERRDGELELSGREATTWLERSTDGVTRFSIDTGSDGGIELPLQGGAVWIGSLSGGADPAPNDALQRADAAAAWPASALAEEPAGEIDDSTVAVARTPRMPVTAPVPQNDDGSGEPMSEQTIVEFAADEVAGSTMLRGDDAVPASTGAAPAIELPAFITGSQPRPVPAAGSSGDHDGLTVLSGDIRALRSGLPGAPTAAAPGAQDPRVHIVLPDGETDALERPVVVGRAPRAGTVAGGTMPRLVTVDSADQDISRTHLQFRLEGDSVVVTDLHSRNGTLIVLPGKSPRKLRAGEPTTVIAGTIVDLGGGIVFRVVEE</sequence>
<reference evidence="4" key="1">
    <citation type="journal article" date="2019" name="Int. J. Syst. Evol. Microbiol.">
        <title>The Global Catalogue of Microorganisms (GCM) 10K type strain sequencing project: providing services to taxonomists for standard genome sequencing and annotation.</title>
        <authorList>
            <consortium name="The Broad Institute Genomics Platform"/>
            <consortium name="The Broad Institute Genome Sequencing Center for Infectious Disease"/>
            <person name="Wu L."/>
            <person name="Ma J."/>
        </authorList>
    </citation>
    <scope>NUCLEOTIDE SEQUENCE [LARGE SCALE GENOMIC DNA]</scope>
    <source>
        <strain evidence="4">CCUG 43304</strain>
    </source>
</reference>
<dbReference type="SUPFAM" id="SSF49879">
    <property type="entry name" value="SMAD/FHA domain"/>
    <property type="match status" value="1"/>
</dbReference>
<dbReference type="EMBL" id="JBHSTP010000001">
    <property type="protein sequence ID" value="MFC6355182.1"/>
    <property type="molecule type" value="Genomic_DNA"/>
</dbReference>
<dbReference type="Pfam" id="PF00498">
    <property type="entry name" value="FHA"/>
    <property type="match status" value="1"/>
</dbReference>
<dbReference type="PROSITE" id="PS50006">
    <property type="entry name" value="FHA_DOMAIN"/>
    <property type="match status" value="1"/>
</dbReference>
<dbReference type="RefSeq" id="WP_386727649.1">
    <property type="nucleotide sequence ID" value="NZ_JBHSTP010000001.1"/>
</dbReference>